<dbReference type="Proteomes" id="UP000236291">
    <property type="component" value="Unassembled WGS sequence"/>
</dbReference>
<evidence type="ECO:0000256" key="1">
    <source>
        <dbReference type="SAM" id="MobiDB-lite"/>
    </source>
</evidence>
<protein>
    <submittedName>
        <fullName evidence="2">Envelope-like protein</fullName>
    </submittedName>
</protein>
<organism evidence="2 3">
    <name type="scientific">Trifolium pratense</name>
    <name type="common">Red clover</name>
    <dbReference type="NCBI Taxonomy" id="57577"/>
    <lineage>
        <taxon>Eukaryota</taxon>
        <taxon>Viridiplantae</taxon>
        <taxon>Streptophyta</taxon>
        <taxon>Embryophyta</taxon>
        <taxon>Tracheophyta</taxon>
        <taxon>Spermatophyta</taxon>
        <taxon>Magnoliopsida</taxon>
        <taxon>eudicotyledons</taxon>
        <taxon>Gunneridae</taxon>
        <taxon>Pentapetalae</taxon>
        <taxon>rosids</taxon>
        <taxon>fabids</taxon>
        <taxon>Fabales</taxon>
        <taxon>Fabaceae</taxon>
        <taxon>Papilionoideae</taxon>
        <taxon>50 kb inversion clade</taxon>
        <taxon>NPAAA clade</taxon>
        <taxon>Hologalegina</taxon>
        <taxon>IRL clade</taxon>
        <taxon>Trifolieae</taxon>
        <taxon>Trifolium</taxon>
    </lineage>
</organism>
<reference evidence="2 3" key="1">
    <citation type="journal article" date="2014" name="Am. J. Bot.">
        <title>Genome assembly and annotation for red clover (Trifolium pratense; Fabaceae).</title>
        <authorList>
            <person name="Istvanek J."/>
            <person name="Jaros M."/>
            <person name="Krenek A."/>
            <person name="Repkova J."/>
        </authorList>
    </citation>
    <scope>NUCLEOTIDE SEQUENCE [LARGE SCALE GENOMIC DNA]</scope>
    <source>
        <strain evidence="3">cv. Tatra</strain>
        <tissue evidence="2">Young leaves</tissue>
    </source>
</reference>
<evidence type="ECO:0000313" key="3">
    <source>
        <dbReference type="Proteomes" id="UP000236291"/>
    </source>
</evidence>
<sequence>RTISPFDFGSYILDETILDDKSCVVKMHIVFPTLMCDTILAQHPDICSEADVPSKRGCDLSFDLRLFESTHAADCAASSVNQSTDVLARKQMIVDLKVFSNVNPGVLDDNAGCDTEVEEEEDSDASPSM</sequence>
<feature type="region of interest" description="Disordered" evidence="1">
    <location>
        <begin position="109"/>
        <end position="129"/>
    </location>
</feature>
<gene>
    <name evidence="2" type="ORF">L195_g050915</name>
</gene>
<feature type="non-terminal residue" evidence="2">
    <location>
        <position position="1"/>
    </location>
</feature>
<reference evidence="2 3" key="2">
    <citation type="journal article" date="2017" name="Front. Plant Sci.">
        <title>Gene Classification and Mining of Molecular Markers Useful in Red Clover (Trifolium pratense) Breeding.</title>
        <authorList>
            <person name="Istvanek J."/>
            <person name="Dluhosova J."/>
            <person name="Dluhos P."/>
            <person name="Patkova L."/>
            <person name="Nedelnik J."/>
            <person name="Repkova J."/>
        </authorList>
    </citation>
    <scope>NUCLEOTIDE SEQUENCE [LARGE SCALE GENOMIC DNA]</scope>
    <source>
        <strain evidence="3">cv. Tatra</strain>
        <tissue evidence="2">Young leaves</tissue>
    </source>
</reference>
<evidence type="ECO:0000313" key="2">
    <source>
        <dbReference type="EMBL" id="PNX58443.1"/>
    </source>
</evidence>
<proteinExistence type="predicted"/>
<name>A0A2K3JWL5_TRIPR</name>
<feature type="compositionally biased region" description="Acidic residues" evidence="1">
    <location>
        <begin position="115"/>
        <end position="129"/>
    </location>
</feature>
<comment type="caution">
    <text evidence="2">The sequence shown here is derived from an EMBL/GenBank/DDBJ whole genome shotgun (WGS) entry which is preliminary data.</text>
</comment>
<accession>A0A2K3JWL5</accession>
<dbReference type="EMBL" id="ASHM01078610">
    <property type="protein sequence ID" value="PNX58443.1"/>
    <property type="molecule type" value="Genomic_DNA"/>
</dbReference>
<dbReference type="AlphaFoldDB" id="A0A2K3JWL5"/>